<keyword evidence="2" id="KW-1133">Transmembrane helix</keyword>
<evidence type="ECO:0000313" key="4">
    <source>
        <dbReference type="Proteomes" id="UP000287168"/>
    </source>
</evidence>
<evidence type="ECO:0008006" key="5">
    <source>
        <dbReference type="Google" id="ProtNLM"/>
    </source>
</evidence>
<dbReference type="OrthoDB" id="7642308at2"/>
<dbReference type="InterPro" id="IPR050445">
    <property type="entry name" value="Bact_polysacc_biosynth/exp"/>
</dbReference>
<organism evidence="3 4">
    <name type="scientific">Falsigemmobacter intermedius</name>
    <dbReference type="NCBI Taxonomy" id="1553448"/>
    <lineage>
        <taxon>Bacteria</taxon>
        <taxon>Pseudomonadati</taxon>
        <taxon>Pseudomonadota</taxon>
        <taxon>Alphaproteobacteria</taxon>
        <taxon>Rhodobacterales</taxon>
        <taxon>Paracoccaceae</taxon>
        <taxon>Falsigemmobacter</taxon>
    </lineage>
</organism>
<keyword evidence="1" id="KW-0175">Coiled coil</keyword>
<keyword evidence="4" id="KW-1185">Reference proteome</keyword>
<dbReference type="PANTHER" id="PTHR32309:SF31">
    <property type="entry name" value="CAPSULAR EXOPOLYSACCHARIDE FAMILY"/>
    <property type="match status" value="1"/>
</dbReference>
<feature type="transmembrane region" description="Helical" evidence="2">
    <location>
        <begin position="17"/>
        <end position="36"/>
    </location>
</feature>
<gene>
    <name evidence="3" type="ORF">EP867_00475</name>
</gene>
<reference evidence="3 4" key="1">
    <citation type="journal article" date="2015" name="Int. J. Syst. Evol. Microbiol.">
        <title>Gemmobacter intermedius sp. nov., isolated from a white stork (Ciconia ciconia).</title>
        <authorList>
            <person name="Kampfer P."/>
            <person name="Jerzak L."/>
            <person name="Wilharm G."/>
            <person name="Golke J."/>
            <person name="Busse H.J."/>
            <person name="Glaeser S.P."/>
        </authorList>
    </citation>
    <scope>NUCLEOTIDE SEQUENCE [LARGE SCALE GENOMIC DNA]</scope>
    <source>
        <strain evidence="3 4">119/4</strain>
    </source>
</reference>
<dbReference type="EMBL" id="SBLC01000001">
    <property type="protein sequence ID" value="RWY45534.1"/>
    <property type="molecule type" value="Genomic_DNA"/>
</dbReference>
<name>A0A3S3VCK5_9RHOB</name>
<accession>A0A3S3VCK5</accession>
<feature type="transmembrane region" description="Helical" evidence="2">
    <location>
        <begin position="351"/>
        <end position="370"/>
    </location>
</feature>
<keyword evidence="2" id="KW-0812">Transmembrane</keyword>
<dbReference type="AlphaFoldDB" id="A0A3S3VCK5"/>
<evidence type="ECO:0000256" key="1">
    <source>
        <dbReference type="SAM" id="Coils"/>
    </source>
</evidence>
<dbReference type="Gene3D" id="1.10.287.1490">
    <property type="match status" value="1"/>
</dbReference>
<sequence length="418" mass="46885">MGNIRSLTDLVDLIRRHLVLILFVFLIGSILSFVVAMQRQRSFESTAILQMELPRIAGATAAESVTQSGQRMQLLEQQIRSRDSLLGLAERYGIFDTAPELPIGQRLSIMRNSVNLESIRTPHGVNAETAVSAIVIRVVMPDPDMAADMANELAQKILDSTAARKSTVARETLDFYASEERRLSGELAALEAEITAFKNSQIAALPESLAARRQELSLLEVQIREYDRQIMDLQQELMPLQAVAAPRVVEQRRMSLLEARMEALQSRHKGVEERIAELQDSISLTPMVETRLGTYLRRQQQLQDQYSVINRRRAEAETTQRLDSEQQTEHFTLLEAALPADHSLSTGRRKIMAAGGLASGLLAVALAFLLELKNPAIHTARQMESVLQIRPVIALPDLGPTRRRGLFSRLFRRRDPQP</sequence>
<feature type="coiled-coil region" evidence="1">
    <location>
        <begin position="173"/>
        <end position="319"/>
    </location>
</feature>
<keyword evidence="2" id="KW-0472">Membrane</keyword>
<evidence type="ECO:0000256" key="2">
    <source>
        <dbReference type="SAM" id="Phobius"/>
    </source>
</evidence>
<protein>
    <recommendedName>
        <fullName evidence="5">DUF874 domain-containing protein</fullName>
    </recommendedName>
</protein>
<evidence type="ECO:0000313" key="3">
    <source>
        <dbReference type="EMBL" id="RWY45534.1"/>
    </source>
</evidence>
<comment type="caution">
    <text evidence="3">The sequence shown here is derived from an EMBL/GenBank/DDBJ whole genome shotgun (WGS) entry which is preliminary data.</text>
</comment>
<dbReference type="RefSeq" id="WP_128486252.1">
    <property type="nucleotide sequence ID" value="NZ_JBHLXB010000011.1"/>
</dbReference>
<dbReference type="Proteomes" id="UP000287168">
    <property type="component" value="Unassembled WGS sequence"/>
</dbReference>
<dbReference type="PANTHER" id="PTHR32309">
    <property type="entry name" value="TYROSINE-PROTEIN KINASE"/>
    <property type="match status" value="1"/>
</dbReference>
<proteinExistence type="predicted"/>